<evidence type="ECO:0000313" key="5">
    <source>
        <dbReference type="EMBL" id="EDO00126.1"/>
    </source>
</evidence>
<dbReference type="Pfam" id="PF13695">
    <property type="entry name" value="Zn_ribbon_3CxxC"/>
    <property type="match status" value="1"/>
</dbReference>
<dbReference type="RefSeq" id="XP_001596763.1">
    <property type="nucleotide sequence ID" value="XM_001596713.1"/>
</dbReference>
<feature type="domain" description="3CxxC-type" evidence="4">
    <location>
        <begin position="51"/>
        <end position="102"/>
    </location>
</feature>
<dbReference type="EMBL" id="CH476623">
    <property type="protein sequence ID" value="EDO00126.1"/>
    <property type="molecule type" value="Genomic_DNA"/>
</dbReference>
<proteinExistence type="predicted"/>
<gene>
    <name evidence="5" type="ORF">SS1G_02986</name>
</gene>
<dbReference type="Proteomes" id="UP000001312">
    <property type="component" value="Unassembled WGS sequence"/>
</dbReference>
<keyword evidence="1" id="KW-0479">Metal-binding</keyword>
<evidence type="ECO:0000256" key="1">
    <source>
        <dbReference type="ARBA" id="ARBA00022723"/>
    </source>
</evidence>
<protein>
    <recommendedName>
        <fullName evidence="4">3CxxC-type domain-containing protein</fullName>
    </recommendedName>
</protein>
<dbReference type="eggNOG" id="ENOG502SPG4">
    <property type="taxonomic scope" value="Eukaryota"/>
</dbReference>
<keyword evidence="3" id="KW-0862">Zinc</keyword>
<reference evidence="6" key="1">
    <citation type="journal article" date="2011" name="PLoS Genet.">
        <title>Genomic analysis of the necrotrophic fungal pathogens Sclerotinia sclerotiorum and Botrytis cinerea.</title>
        <authorList>
            <person name="Amselem J."/>
            <person name="Cuomo C.A."/>
            <person name="van Kan J.A."/>
            <person name="Viaud M."/>
            <person name="Benito E.P."/>
            <person name="Couloux A."/>
            <person name="Coutinho P.M."/>
            <person name="de Vries R.P."/>
            <person name="Dyer P.S."/>
            <person name="Fillinger S."/>
            <person name="Fournier E."/>
            <person name="Gout L."/>
            <person name="Hahn M."/>
            <person name="Kohn L."/>
            <person name="Lapalu N."/>
            <person name="Plummer K.M."/>
            <person name="Pradier J.M."/>
            <person name="Quevillon E."/>
            <person name="Sharon A."/>
            <person name="Simon A."/>
            <person name="ten Have A."/>
            <person name="Tudzynski B."/>
            <person name="Tudzynski P."/>
            <person name="Wincker P."/>
            <person name="Andrew M."/>
            <person name="Anthouard V."/>
            <person name="Beever R.E."/>
            <person name="Beffa R."/>
            <person name="Benoit I."/>
            <person name="Bouzid O."/>
            <person name="Brault B."/>
            <person name="Chen Z."/>
            <person name="Choquer M."/>
            <person name="Collemare J."/>
            <person name="Cotton P."/>
            <person name="Danchin E.G."/>
            <person name="Da Silva C."/>
            <person name="Gautier A."/>
            <person name="Giraud C."/>
            <person name="Giraud T."/>
            <person name="Gonzalez C."/>
            <person name="Grossetete S."/>
            <person name="Guldener U."/>
            <person name="Henrissat B."/>
            <person name="Howlett B.J."/>
            <person name="Kodira C."/>
            <person name="Kretschmer M."/>
            <person name="Lappartient A."/>
            <person name="Leroch M."/>
            <person name="Levis C."/>
            <person name="Mauceli E."/>
            <person name="Neuveglise C."/>
            <person name="Oeser B."/>
            <person name="Pearson M."/>
            <person name="Poulain J."/>
            <person name="Poussereau N."/>
            <person name="Quesneville H."/>
            <person name="Rascle C."/>
            <person name="Schumacher J."/>
            <person name="Segurens B."/>
            <person name="Sexton A."/>
            <person name="Silva E."/>
            <person name="Sirven C."/>
            <person name="Soanes D.M."/>
            <person name="Talbot N.J."/>
            <person name="Templeton M."/>
            <person name="Yandava C."/>
            <person name="Yarden O."/>
            <person name="Zeng Q."/>
            <person name="Rollins J.A."/>
            <person name="Lebrun M.H."/>
            <person name="Dickman M."/>
        </authorList>
    </citation>
    <scope>NUCLEOTIDE SEQUENCE [LARGE SCALE GENOMIC DNA]</scope>
    <source>
        <strain evidence="6">ATCC 18683 / 1980 / Ss-1</strain>
    </source>
</reference>
<keyword evidence="2" id="KW-0863">Zinc-finger</keyword>
<keyword evidence="6" id="KW-1185">Reference proteome</keyword>
<dbReference type="HOGENOM" id="CLU_2147382_0_0_1"/>
<dbReference type="InterPro" id="IPR027377">
    <property type="entry name" value="ZAR1/RTP1-5-like_Znf-3CxxC"/>
</dbReference>
<dbReference type="GO" id="GO:0008270">
    <property type="term" value="F:zinc ion binding"/>
    <property type="evidence" value="ECO:0007669"/>
    <property type="project" value="UniProtKB-KW"/>
</dbReference>
<dbReference type="KEGG" id="ssl:SS1G_02986"/>
<evidence type="ECO:0000256" key="2">
    <source>
        <dbReference type="ARBA" id="ARBA00022771"/>
    </source>
</evidence>
<dbReference type="AlphaFoldDB" id="A7ECE7"/>
<dbReference type="SMART" id="SM01328">
    <property type="entry name" value="zf-3CxxC"/>
    <property type="match status" value="1"/>
</dbReference>
<evidence type="ECO:0000256" key="3">
    <source>
        <dbReference type="ARBA" id="ARBA00022833"/>
    </source>
</evidence>
<evidence type="ECO:0000259" key="4">
    <source>
        <dbReference type="SMART" id="SM01328"/>
    </source>
</evidence>
<accession>A7ECE7</accession>
<dbReference type="GeneID" id="5493038"/>
<name>A7ECE7_SCLS1</name>
<organism evidence="5 6">
    <name type="scientific">Sclerotinia sclerotiorum (strain ATCC 18683 / 1980 / Ss-1)</name>
    <name type="common">White mold</name>
    <name type="synonym">Whetzelinia sclerotiorum</name>
    <dbReference type="NCBI Taxonomy" id="665079"/>
    <lineage>
        <taxon>Eukaryota</taxon>
        <taxon>Fungi</taxon>
        <taxon>Dikarya</taxon>
        <taxon>Ascomycota</taxon>
        <taxon>Pezizomycotina</taxon>
        <taxon>Leotiomycetes</taxon>
        <taxon>Helotiales</taxon>
        <taxon>Sclerotiniaceae</taxon>
        <taxon>Sclerotinia</taxon>
    </lineage>
</organism>
<sequence length="112" mass="12805">MPSQRSKSTEAWSMYPLLHDSVSRLLEENNLHFDFHDIDDATSCTKEYDTNIMGRFICRNHTCSSDGWSSKRIAITIRMYPGAKYNGRAHINRYLCEGCRAGHCSALDARAE</sequence>
<dbReference type="InParanoid" id="A7ECE7"/>
<evidence type="ECO:0000313" key="6">
    <source>
        <dbReference type="Proteomes" id="UP000001312"/>
    </source>
</evidence>